<evidence type="ECO:0000313" key="6">
    <source>
        <dbReference type="EMBL" id="KAI1237684.1"/>
    </source>
</evidence>
<dbReference type="InterPro" id="IPR001791">
    <property type="entry name" value="Laminin_G"/>
</dbReference>
<name>A0A835NRX0_9PASS</name>
<dbReference type="Pfam" id="PF02210">
    <property type="entry name" value="Laminin_G_2"/>
    <property type="match status" value="1"/>
</dbReference>
<evidence type="ECO:0000256" key="2">
    <source>
        <dbReference type="PROSITE-ProRule" id="PRU00076"/>
    </source>
</evidence>
<dbReference type="OrthoDB" id="5989513at2759"/>
<dbReference type="Gene3D" id="2.60.120.200">
    <property type="match status" value="1"/>
</dbReference>
<dbReference type="CDD" id="cd00110">
    <property type="entry name" value="LamG"/>
    <property type="match status" value="1"/>
</dbReference>
<comment type="caution">
    <text evidence="5">The sequence shown here is derived from an EMBL/GenBank/DDBJ whole genome shotgun (WGS) entry which is preliminary data.</text>
</comment>
<feature type="domain" description="EGF-like" evidence="4">
    <location>
        <begin position="465"/>
        <end position="502"/>
    </location>
</feature>
<dbReference type="PROSITE" id="PS50026">
    <property type="entry name" value="EGF_3"/>
    <property type="match status" value="1"/>
</dbReference>
<evidence type="ECO:0000313" key="5">
    <source>
        <dbReference type="EMBL" id="KAG0120847.1"/>
    </source>
</evidence>
<dbReference type="Proteomes" id="UP000618051">
    <property type="component" value="Unassembled WGS sequence"/>
</dbReference>
<keyword evidence="7" id="KW-1185">Reference proteome</keyword>
<reference evidence="6" key="3">
    <citation type="submission" date="2022-01" db="EMBL/GenBank/DDBJ databases">
        <authorList>
            <person name="Rubenstein D.R."/>
        </authorList>
    </citation>
    <scope>NUCLEOTIDE SEQUENCE</scope>
    <source>
        <strain evidence="6">SS15</strain>
        <tissue evidence="6">Liver</tissue>
    </source>
</reference>
<reference evidence="6 7" key="2">
    <citation type="journal article" date="2021" name="J. Hered.">
        <title>Feather Gene Expression Elucidates the Developmental Basis of Plumage Iridescence in African Starlings.</title>
        <authorList>
            <person name="Rubenstein D.R."/>
            <person name="Corvelo A."/>
            <person name="MacManes M.D."/>
            <person name="Maia R."/>
            <person name="Narzisi G."/>
            <person name="Rousaki A."/>
            <person name="Vandenabeele P."/>
            <person name="Shawkey M.D."/>
            <person name="Solomon J."/>
        </authorList>
    </citation>
    <scope>NUCLEOTIDE SEQUENCE [LARGE SCALE GENOMIC DNA]</scope>
    <source>
        <strain evidence="6">SS15</strain>
    </source>
</reference>
<evidence type="ECO:0000313" key="7">
    <source>
        <dbReference type="Proteomes" id="UP000618051"/>
    </source>
</evidence>
<dbReference type="EMBL" id="JADDUC020000007">
    <property type="protein sequence ID" value="KAI1237684.1"/>
    <property type="molecule type" value="Genomic_DNA"/>
</dbReference>
<comment type="caution">
    <text evidence="2">Lacks conserved residue(s) required for the propagation of feature annotation.</text>
</comment>
<dbReference type="AlphaFoldDB" id="A0A835NRX0"/>
<organism evidence="5">
    <name type="scientific">Lamprotornis superbus</name>
    <dbReference type="NCBI Taxonomy" id="245042"/>
    <lineage>
        <taxon>Eukaryota</taxon>
        <taxon>Metazoa</taxon>
        <taxon>Chordata</taxon>
        <taxon>Craniata</taxon>
        <taxon>Vertebrata</taxon>
        <taxon>Euteleostomi</taxon>
        <taxon>Archelosauria</taxon>
        <taxon>Archosauria</taxon>
        <taxon>Dinosauria</taxon>
        <taxon>Saurischia</taxon>
        <taxon>Theropoda</taxon>
        <taxon>Coelurosauria</taxon>
        <taxon>Aves</taxon>
        <taxon>Neognathae</taxon>
        <taxon>Neoaves</taxon>
        <taxon>Telluraves</taxon>
        <taxon>Australaves</taxon>
        <taxon>Passeriformes</taxon>
        <taxon>Sturnidae</taxon>
        <taxon>Lamprotornis</taxon>
    </lineage>
</organism>
<dbReference type="InterPro" id="IPR013320">
    <property type="entry name" value="ConA-like_dom_sf"/>
</dbReference>
<dbReference type="InterPro" id="IPR000742">
    <property type="entry name" value="EGF"/>
</dbReference>
<dbReference type="PANTHER" id="PTHR15036:SF85">
    <property type="entry name" value="SP2353, ISOFORM A"/>
    <property type="match status" value="1"/>
</dbReference>
<dbReference type="GO" id="GO:0016020">
    <property type="term" value="C:membrane"/>
    <property type="evidence" value="ECO:0007669"/>
    <property type="project" value="UniProtKB-SubCell"/>
</dbReference>
<protein>
    <submittedName>
        <fullName evidence="5">Uncharacterized protein</fullName>
    </submittedName>
</protein>
<gene>
    <name evidence="6" type="ORF">IHE44_0013769</name>
    <name evidence="5" type="ORF">IHE44_012015</name>
</gene>
<dbReference type="CDD" id="cd00054">
    <property type="entry name" value="EGF_CA"/>
    <property type="match status" value="1"/>
</dbReference>
<evidence type="ECO:0000259" key="4">
    <source>
        <dbReference type="PROSITE" id="PS50026"/>
    </source>
</evidence>
<accession>A0A835NRX0</accession>
<reference evidence="5" key="1">
    <citation type="submission" date="2020-10" db="EMBL/GenBank/DDBJ databases">
        <title>Feather gene expression reveals the developmental basis of iridescence in African starlings.</title>
        <authorList>
            <person name="Rubenstein D.R."/>
        </authorList>
    </citation>
    <scope>NUCLEOTIDE SEQUENCE</scope>
    <source>
        <strain evidence="5">SS15</strain>
        <tissue evidence="5">Liver</tissue>
    </source>
</reference>
<dbReference type="PROSITE" id="PS50025">
    <property type="entry name" value="LAM_G_DOMAIN"/>
    <property type="match status" value="1"/>
</dbReference>
<keyword evidence="1" id="KW-1015">Disulfide bond</keyword>
<dbReference type="SUPFAM" id="SSF49899">
    <property type="entry name" value="Concanavalin A-like lectins/glucanases"/>
    <property type="match status" value="1"/>
</dbReference>
<sequence>MSVLKQSSVDEASQEVPLHSVDLRRESLMLDSVDIYFGTRADMFGTSLIFHGNQVLKDLVGLTFLQIMLHDDKCEKQCCEGGIGTESHHDPLKCVRIEFMVIESFDMGTGKLPPEHVPSACIKLILRNKNKLQIMTGSYYIQSQGRNQNGEKGSGLKLTADHMPSDLFFGLAKFVRLTALETYAFCRSLRQMRGFSSSSTSVPTKQKLSSTAHLCSVCVPSPSKQDGSCKFRECQAVNYGLGIHQCIMKIDFIFALLKFTEEKILETMGFTLHSIYFTWKVSLLLGSLLGLCLGLEFLGIPNQWARYLRWDASTRSELSFQFKTNVSAGLLLYFDDGGVCDFLCLSLVDGRIQLQFSVDCAETTVITDKQVNDSSWHFLMVSRNHLRTVLVLDGEAKPGEVRPQRQYMNIVSDLFIGGVPLDIRPAALTLDGVLSEPPFQGFILDLKYGNSEPQLLGSQGVRLEMEGLCSENPCENGGTCFLLDGEPHCDCSATGYAGKLCSEVSLLKNIGLSTGYEQLPFCEGNLHSIIRTAGSSGTCLGWAQIFTHQCKTLELIISKDCGMTMGLQPFSSGLQVSCRPWAKVKPSLDIFSDKMKQVQGLTTGCKTAQGLREVDGGVGRTVDVTLYLKQNSFVFECVCSEMGLRAEYIGFTFCATFASYAVSALQALPACTLVQLIILKRDQSITYKGSGAGQQNLNGLGVTPKKACPNRRFCCGMADKQDVHKMLHDINSQEDALNCFLTGKSSGSGSNINPVALYLQAGNLPHQTFDTQQLLLTLSRVGWTGISNADIENQFLSAPQSSPYTGVQSESNKRMLEGCLDLTGHAPKALSHKSLLNILKMLMCVAEEDDGRIYAEEITKYGSLILWRLLLVPGEGLPLQLVSLTPYHRRNDSHFCLLNVDLNVGLFILRVQLLQKAIAKFTLNPVGQEPKELKMPSLTLRTTSEAGFCVCTGPCSTHAVCWFFSKACGSFLPSVVVLNIEALPVDVVTIKKSVAFAKQYHTVVPEKSPSLLQYSRKMHKLFTTARRAAALTLRVCPENNTQRVQSIIIQLRICPARRIVEASDRPVNIGGCDVQAKAGRSLFCYLAEQNSLLVPLLEMINKISLWPDVEHDLPKGTKLNEQGEELGKRLLTKYWSKSGLHIQEKQQGNTNLEMKQHVNAKLHFSTYEEMGVGF</sequence>
<dbReference type="PANTHER" id="PTHR15036">
    <property type="entry name" value="PIKACHURIN-LIKE PROTEIN"/>
    <property type="match status" value="1"/>
</dbReference>
<dbReference type="InterPro" id="IPR050372">
    <property type="entry name" value="Neurexin-related_CASP"/>
</dbReference>
<dbReference type="SUPFAM" id="SSF57196">
    <property type="entry name" value="EGF/Laminin"/>
    <property type="match status" value="1"/>
</dbReference>
<keyword evidence="2" id="KW-0245">EGF-like domain</keyword>
<feature type="domain" description="Laminin G" evidence="3">
    <location>
        <begin position="294"/>
        <end position="474"/>
    </location>
</feature>
<evidence type="ECO:0000259" key="3">
    <source>
        <dbReference type="PROSITE" id="PS50025"/>
    </source>
</evidence>
<evidence type="ECO:0000256" key="1">
    <source>
        <dbReference type="ARBA" id="ARBA00023157"/>
    </source>
</evidence>
<dbReference type="EMBL" id="JADDUC010000058">
    <property type="protein sequence ID" value="KAG0120847.1"/>
    <property type="molecule type" value="Genomic_DNA"/>
</dbReference>
<proteinExistence type="predicted"/>
<dbReference type="SMART" id="SM00282">
    <property type="entry name" value="LamG"/>
    <property type="match status" value="1"/>
</dbReference>
<dbReference type="Gene3D" id="2.10.25.10">
    <property type="entry name" value="Laminin"/>
    <property type="match status" value="1"/>
</dbReference>
<dbReference type="Pfam" id="PF00008">
    <property type="entry name" value="EGF"/>
    <property type="match status" value="1"/>
</dbReference>